<dbReference type="PANTHER" id="PTHR33744">
    <property type="entry name" value="CARBOHYDRATE DIACID REGULATOR"/>
    <property type="match status" value="1"/>
</dbReference>
<feature type="domain" description="PucR C-terminal helix-turn-helix" evidence="1">
    <location>
        <begin position="320"/>
        <end position="376"/>
    </location>
</feature>
<dbReference type="Gene3D" id="1.10.10.2840">
    <property type="entry name" value="PucR C-terminal helix-turn-helix domain"/>
    <property type="match status" value="1"/>
</dbReference>
<sequence>MSRERELIGEIVAKVDLDGIALRIVDQFLPSVRGYARMPSTLLHGEVLAIIGRNLQVAKHCILDDRGPNGVELEEMRLSAKQRGRDGLPLQDVLRAYRLGGRVVWAALTEAATADEEQHVLLHVADRVMGYIDAVSTVVALAYVEERDELISERETTARALLEALLDPLADPDELNRRAERAGFGLCESYRAFAISVPESAPGTHGRLARDLRALGLLALTEADRISGVAATEVTAARLTRPGAVATLSEPVSREDLPGALELARLRVQTALKLGHRGVLDDTDLLPAQLLARSPQLANTLRERVLGPLRKPGRQGSPELVRTLETFVGSKLDRRRAATALTIHANTLDYRLRRIEQLTGLTLADPGDLAQIVLALYQDRLSPSNGASTGRA</sequence>
<comment type="caution">
    <text evidence="3">The sequence shown here is derived from an EMBL/GenBank/DDBJ whole genome shotgun (WGS) entry which is preliminary data.</text>
</comment>
<organism evidence="3 4">
    <name type="scientific">Amycolatopsis minnesotensis</name>
    <dbReference type="NCBI Taxonomy" id="337894"/>
    <lineage>
        <taxon>Bacteria</taxon>
        <taxon>Bacillati</taxon>
        <taxon>Actinomycetota</taxon>
        <taxon>Actinomycetes</taxon>
        <taxon>Pseudonocardiales</taxon>
        <taxon>Pseudonocardiaceae</taxon>
        <taxon>Amycolatopsis</taxon>
    </lineage>
</organism>
<feature type="domain" description="RsbT co-antagonist protein RsbRD N-terminal" evidence="2">
    <location>
        <begin position="19"/>
        <end position="156"/>
    </location>
</feature>
<dbReference type="InterPro" id="IPR051448">
    <property type="entry name" value="CdaR-like_regulators"/>
</dbReference>
<dbReference type="PANTHER" id="PTHR33744:SF1">
    <property type="entry name" value="DNA-BINDING TRANSCRIPTIONAL ACTIVATOR ADER"/>
    <property type="match status" value="1"/>
</dbReference>
<dbReference type="InterPro" id="IPR025751">
    <property type="entry name" value="RsbRD_N_dom"/>
</dbReference>
<accession>A0ABN2Q174</accession>
<dbReference type="Pfam" id="PF13556">
    <property type="entry name" value="HTH_30"/>
    <property type="match status" value="1"/>
</dbReference>
<dbReference type="InterPro" id="IPR042070">
    <property type="entry name" value="PucR_C-HTH_sf"/>
</dbReference>
<evidence type="ECO:0000259" key="2">
    <source>
        <dbReference type="Pfam" id="PF14361"/>
    </source>
</evidence>
<dbReference type="Pfam" id="PF14361">
    <property type="entry name" value="RsbRD_N"/>
    <property type="match status" value="1"/>
</dbReference>
<evidence type="ECO:0000313" key="3">
    <source>
        <dbReference type="EMBL" id="GAA1941105.1"/>
    </source>
</evidence>
<dbReference type="EMBL" id="BAAANN010000002">
    <property type="protein sequence ID" value="GAA1941105.1"/>
    <property type="molecule type" value="Genomic_DNA"/>
</dbReference>
<proteinExistence type="predicted"/>
<dbReference type="InterPro" id="IPR025736">
    <property type="entry name" value="PucR_C-HTH_dom"/>
</dbReference>
<evidence type="ECO:0000259" key="1">
    <source>
        <dbReference type="Pfam" id="PF13556"/>
    </source>
</evidence>
<protein>
    <submittedName>
        <fullName evidence="3">Helix-turn-helix domain-containing protein</fullName>
    </submittedName>
</protein>
<reference evidence="3 4" key="1">
    <citation type="journal article" date="2019" name="Int. J. Syst. Evol. Microbiol.">
        <title>The Global Catalogue of Microorganisms (GCM) 10K type strain sequencing project: providing services to taxonomists for standard genome sequencing and annotation.</title>
        <authorList>
            <consortium name="The Broad Institute Genomics Platform"/>
            <consortium name="The Broad Institute Genome Sequencing Center for Infectious Disease"/>
            <person name="Wu L."/>
            <person name="Ma J."/>
        </authorList>
    </citation>
    <scope>NUCLEOTIDE SEQUENCE [LARGE SCALE GENOMIC DNA]</scope>
    <source>
        <strain evidence="3 4">JCM 14545</strain>
    </source>
</reference>
<name>A0ABN2Q174_9PSEU</name>
<evidence type="ECO:0000313" key="4">
    <source>
        <dbReference type="Proteomes" id="UP001501116"/>
    </source>
</evidence>
<gene>
    <name evidence="3" type="ORF">GCM10009754_05530</name>
</gene>
<keyword evidence="4" id="KW-1185">Reference proteome</keyword>
<dbReference type="RefSeq" id="WP_344412976.1">
    <property type="nucleotide sequence ID" value="NZ_BAAANN010000002.1"/>
</dbReference>
<dbReference type="Proteomes" id="UP001501116">
    <property type="component" value="Unassembled WGS sequence"/>
</dbReference>